<sequence length="88" mass="9690">MPRLNRDVLNTATPRDVAMAAMTVLDRLQDFRPEIQIMGAATVFLTLADHLGIPAQEAFTVTKNLINGDDGKRAEFRGIDAYMKGELA</sequence>
<reference evidence="1 2" key="1">
    <citation type="submission" date="2014-07" db="EMBL/GenBank/DDBJ databases">
        <title>Genomic characterization of two T7-like Mesorhizobium loti phages vB_MloP_Lo5R7ANS and vB_MloP_Cp1R7ANS-C2.</title>
        <authorList>
            <person name="Halmillawewa A.P."/>
            <person name="Perry B."/>
            <person name="Gavard R."/>
            <person name="Yost C.K."/>
            <person name="Hynes M.F."/>
        </authorList>
    </citation>
    <scope>NUCLEOTIDE SEQUENCE [LARGE SCALE GENOMIC DNA]</scope>
</reference>
<proteinExistence type="predicted"/>
<name>A0A076YM53_9CAUD</name>
<evidence type="ECO:0000313" key="1">
    <source>
        <dbReference type="EMBL" id="AIK68490.1"/>
    </source>
</evidence>
<dbReference type="RefSeq" id="YP_009100067.1">
    <property type="nucleotide sequence ID" value="NC_025431.1"/>
</dbReference>
<accession>A0A076YM53</accession>
<dbReference type="EMBL" id="KM199771">
    <property type="protein sequence ID" value="AIK68490.1"/>
    <property type="molecule type" value="Genomic_DNA"/>
</dbReference>
<keyword evidence="2" id="KW-1185">Reference proteome</keyword>
<evidence type="ECO:0000313" key="2">
    <source>
        <dbReference type="Proteomes" id="UP000201609"/>
    </source>
</evidence>
<dbReference type="KEGG" id="vg:22109827"/>
<dbReference type="GeneID" id="22109827"/>
<gene>
    <name evidence="1" type="ORF">Lo5R7ANS_20</name>
</gene>
<dbReference type="Proteomes" id="UP000201609">
    <property type="component" value="Segment"/>
</dbReference>
<organism evidence="1 2">
    <name type="scientific">Mesorhizobium phage vB_MloP_Lo5R7ANS</name>
    <dbReference type="NCBI Taxonomy" id="1527771"/>
    <lineage>
        <taxon>Viruses</taxon>
        <taxon>Duplodnaviria</taxon>
        <taxon>Heunggongvirae</taxon>
        <taxon>Uroviricota</taxon>
        <taxon>Caudoviricetes</taxon>
        <taxon>Autographivirales</taxon>
        <taxon>Pairvirus</taxon>
        <taxon>Pairvirus Lo5R7ANS</taxon>
    </lineage>
</organism>
<protein>
    <submittedName>
        <fullName evidence="1">Uncharacterized protein</fullName>
    </submittedName>
</protein>